<evidence type="ECO:0000256" key="2">
    <source>
        <dbReference type="ARBA" id="ARBA00023002"/>
    </source>
</evidence>
<dbReference type="Proteomes" id="UP000274822">
    <property type="component" value="Unassembled WGS sequence"/>
</dbReference>
<gene>
    <name evidence="5" type="ORF">BC938DRAFT_472547</name>
</gene>
<evidence type="ECO:0000313" key="6">
    <source>
        <dbReference type="Proteomes" id="UP000274822"/>
    </source>
</evidence>
<dbReference type="GO" id="GO:0005506">
    <property type="term" value="F:iron ion binding"/>
    <property type="evidence" value="ECO:0007669"/>
    <property type="project" value="InterPro"/>
</dbReference>
<dbReference type="InterPro" id="IPR036396">
    <property type="entry name" value="Cyt_P450_sf"/>
</dbReference>
<name>A0A433Q5W1_9FUNG</name>
<accession>A0A433Q5W1</accession>
<evidence type="ECO:0000256" key="1">
    <source>
        <dbReference type="ARBA" id="ARBA00022723"/>
    </source>
</evidence>
<dbReference type="PANTHER" id="PTHR46300:SF2">
    <property type="entry name" value="CYTOCHROME P450 MONOOXYGENASE ALNH-RELATED"/>
    <property type="match status" value="1"/>
</dbReference>
<dbReference type="PANTHER" id="PTHR46300">
    <property type="entry name" value="P450, PUTATIVE (EUROFUNG)-RELATED-RELATED"/>
    <property type="match status" value="1"/>
</dbReference>
<keyword evidence="6" id="KW-1185">Reference proteome</keyword>
<dbReference type="Gene3D" id="1.10.630.10">
    <property type="entry name" value="Cytochrome P450"/>
    <property type="match status" value="1"/>
</dbReference>
<dbReference type="GO" id="GO:0004497">
    <property type="term" value="F:monooxygenase activity"/>
    <property type="evidence" value="ECO:0007669"/>
    <property type="project" value="UniProtKB-KW"/>
</dbReference>
<keyword evidence="4" id="KW-0503">Monooxygenase</keyword>
<comment type="caution">
    <text evidence="5">The sequence shown here is derived from an EMBL/GenBank/DDBJ whole genome shotgun (WGS) entry which is preliminary data.</text>
</comment>
<evidence type="ECO:0000313" key="5">
    <source>
        <dbReference type="EMBL" id="RUS25158.1"/>
    </source>
</evidence>
<dbReference type="GO" id="GO:0020037">
    <property type="term" value="F:heme binding"/>
    <property type="evidence" value="ECO:0007669"/>
    <property type="project" value="InterPro"/>
</dbReference>
<dbReference type="GO" id="GO:0016705">
    <property type="term" value="F:oxidoreductase activity, acting on paired donors, with incorporation or reduction of molecular oxygen"/>
    <property type="evidence" value="ECO:0007669"/>
    <property type="project" value="InterPro"/>
</dbReference>
<dbReference type="Pfam" id="PF00067">
    <property type="entry name" value="p450"/>
    <property type="match status" value="1"/>
</dbReference>
<dbReference type="SUPFAM" id="SSF48264">
    <property type="entry name" value="Cytochrome P450"/>
    <property type="match status" value="1"/>
</dbReference>
<dbReference type="InterPro" id="IPR001128">
    <property type="entry name" value="Cyt_P450"/>
</dbReference>
<sequence length="193" mass="22126">MVVTRNILEEFFPFLSPLYRGAVGRAKELQLEIQQLFGKFVNEVRQDKKEGNERKCACNEFLKAQETDEEGHLYEAASKFGLGGCYRKKLCVVLVVYVTNDESLPHFNFLKSSTPAVHSSWPMMARHPEIQDRAFAEIKANIGLDRLPSDMDEASLPYTCAFITELLRFRPPTWLGIPHSNPKDEEYNGYHIP</sequence>
<keyword evidence="1" id="KW-0479">Metal-binding</keyword>
<keyword evidence="3" id="KW-0408">Iron</keyword>
<protein>
    <submittedName>
        <fullName evidence="5">Cytochrome P450</fullName>
    </submittedName>
</protein>
<keyword evidence="2" id="KW-0560">Oxidoreductase</keyword>
<dbReference type="AlphaFoldDB" id="A0A433Q5W1"/>
<evidence type="ECO:0000256" key="4">
    <source>
        <dbReference type="ARBA" id="ARBA00023033"/>
    </source>
</evidence>
<dbReference type="EMBL" id="RBNJ01013760">
    <property type="protein sequence ID" value="RUS25158.1"/>
    <property type="molecule type" value="Genomic_DNA"/>
</dbReference>
<proteinExistence type="predicted"/>
<dbReference type="InterPro" id="IPR050364">
    <property type="entry name" value="Cytochrome_P450_fung"/>
</dbReference>
<reference evidence="5 6" key="1">
    <citation type="journal article" date="2018" name="New Phytol.">
        <title>Phylogenomics of Endogonaceae and evolution of mycorrhizas within Mucoromycota.</title>
        <authorList>
            <person name="Chang Y."/>
            <person name="Desiro A."/>
            <person name="Na H."/>
            <person name="Sandor L."/>
            <person name="Lipzen A."/>
            <person name="Clum A."/>
            <person name="Barry K."/>
            <person name="Grigoriev I.V."/>
            <person name="Martin F.M."/>
            <person name="Stajich J.E."/>
            <person name="Smith M.E."/>
            <person name="Bonito G."/>
            <person name="Spatafora J.W."/>
        </authorList>
    </citation>
    <scope>NUCLEOTIDE SEQUENCE [LARGE SCALE GENOMIC DNA]</scope>
    <source>
        <strain evidence="5 6">AD002</strain>
    </source>
</reference>
<evidence type="ECO:0000256" key="3">
    <source>
        <dbReference type="ARBA" id="ARBA00023004"/>
    </source>
</evidence>
<organism evidence="5 6">
    <name type="scientific">Jimgerdemannia flammicorona</name>
    <dbReference type="NCBI Taxonomy" id="994334"/>
    <lineage>
        <taxon>Eukaryota</taxon>
        <taxon>Fungi</taxon>
        <taxon>Fungi incertae sedis</taxon>
        <taxon>Mucoromycota</taxon>
        <taxon>Mucoromycotina</taxon>
        <taxon>Endogonomycetes</taxon>
        <taxon>Endogonales</taxon>
        <taxon>Endogonaceae</taxon>
        <taxon>Jimgerdemannia</taxon>
    </lineage>
</organism>